<evidence type="ECO:0000313" key="2">
    <source>
        <dbReference type="EMBL" id="ORD93598.1"/>
    </source>
</evidence>
<dbReference type="Pfam" id="PF01182">
    <property type="entry name" value="Glucosamine_iso"/>
    <property type="match status" value="1"/>
</dbReference>
<proteinExistence type="predicted"/>
<dbReference type="PANTHER" id="PTHR11054:SF0">
    <property type="entry name" value="6-PHOSPHOGLUCONOLACTONASE"/>
    <property type="match status" value="1"/>
</dbReference>
<dbReference type="GO" id="GO:0005975">
    <property type="term" value="P:carbohydrate metabolic process"/>
    <property type="evidence" value="ECO:0007669"/>
    <property type="project" value="InterPro"/>
</dbReference>
<dbReference type="Gene3D" id="3.40.50.1360">
    <property type="match status" value="1"/>
</dbReference>
<dbReference type="VEuPathDB" id="MicrosporidiaDB:ECANGB1_1955"/>
<dbReference type="Proteomes" id="UP000192639">
    <property type="component" value="Unassembled WGS sequence"/>
</dbReference>
<dbReference type="PANTHER" id="PTHR11054">
    <property type="entry name" value="6-PHOSPHOGLUCONOLACTONASE"/>
    <property type="match status" value="1"/>
</dbReference>
<organism evidence="2 3">
    <name type="scientific">Enterospora canceri</name>
    <dbReference type="NCBI Taxonomy" id="1081671"/>
    <lineage>
        <taxon>Eukaryota</taxon>
        <taxon>Fungi</taxon>
        <taxon>Fungi incertae sedis</taxon>
        <taxon>Microsporidia</taxon>
        <taxon>Enterocytozoonidae</taxon>
        <taxon>Enterospora</taxon>
    </lineage>
</organism>
<reference evidence="2 3" key="1">
    <citation type="journal article" date="2017" name="Environ. Microbiol.">
        <title>Decay of the glycolytic pathway and adaptation to intranuclear parasitism within Enterocytozoonidae microsporidia.</title>
        <authorList>
            <person name="Wiredu Boakye D."/>
            <person name="Jaroenlak P."/>
            <person name="Prachumwat A."/>
            <person name="Williams T.A."/>
            <person name="Bateman K.S."/>
            <person name="Itsathitphaisarn O."/>
            <person name="Sritunyalucksana K."/>
            <person name="Paszkiewicz K.H."/>
            <person name="Moore K.A."/>
            <person name="Stentiford G.D."/>
            <person name="Williams B.A."/>
        </authorList>
    </citation>
    <scope>NUCLEOTIDE SEQUENCE [LARGE SCALE GENOMIC DNA]</scope>
    <source>
        <strain evidence="2 3">GB1</strain>
    </source>
</reference>
<keyword evidence="3" id="KW-1185">Reference proteome</keyword>
<dbReference type="OrthoDB" id="432544at2759"/>
<evidence type="ECO:0000313" key="3">
    <source>
        <dbReference type="Proteomes" id="UP000192639"/>
    </source>
</evidence>
<accession>A0A1Y1S6F0</accession>
<dbReference type="InterPro" id="IPR037171">
    <property type="entry name" value="NagB/RpiA_transferase-like"/>
</dbReference>
<evidence type="ECO:0000259" key="1">
    <source>
        <dbReference type="Pfam" id="PF01182"/>
    </source>
</evidence>
<dbReference type="InterPro" id="IPR006148">
    <property type="entry name" value="Glc/Gal-6P_isomerase"/>
</dbReference>
<sequence>MSNKIERVTDIQKLLVGILEEYSGKEANIMIAGGSLCTVLASSSISKMDTEKWSIFYSDERCDQSKLNYSESTEFLNLLSIKTKVNRIDSLSKRGAEEYNDLLKKTRIDLALLGIGNNGHICSIWPNSPEMDSGEYCIKVEVDDELRDHITVTIKYLNESVNRICFILAKKNNKEKSINKPDKSIQLTRPYEVYKEITNKNSDAYLE</sequence>
<name>A0A1Y1S6F0_9MICR</name>
<comment type="caution">
    <text evidence="2">The sequence shown here is derived from an EMBL/GenBank/DDBJ whole genome shotgun (WGS) entry which is preliminary data.</text>
</comment>
<dbReference type="AlphaFoldDB" id="A0A1Y1S6F0"/>
<protein>
    <submittedName>
        <fullName evidence="2">6PGL1</fullName>
    </submittedName>
</protein>
<feature type="domain" description="Glucosamine/galactosamine-6-phosphate isomerase" evidence="1">
    <location>
        <begin position="24"/>
        <end position="171"/>
    </location>
</feature>
<dbReference type="SUPFAM" id="SSF100950">
    <property type="entry name" value="NagB/RpiA/CoA transferase-like"/>
    <property type="match status" value="1"/>
</dbReference>
<dbReference type="InterPro" id="IPR039104">
    <property type="entry name" value="6PGL"/>
</dbReference>
<dbReference type="EMBL" id="LWDP01000064">
    <property type="protein sequence ID" value="ORD93598.1"/>
    <property type="molecule type" value="Genomic_DNA"/>
</dbReference>
<gene>
    <name evidence="2" type="primary">6PGL1</name>
    <name evidence="2" type="ORF">ECANGB1_1955</name>
</gene>